<dbReference type="AlphaFoldDB" id="A0A820RC05"/>
<proteinExistence type="predicted"/>
<dbReference type="SUPFAM" id="SSF100950">
    <property type="entry name" value="NagB/RpiA/CoA transferase-like"/>
    <property type="match status" value="1"/>
</dbReference>
<evidence type="ECO:0000313" key="2">
    <source>
        <dbReference type="Proteomes" id="UP000663844"/>
    </source>
</evidence>
<evidence type="ECO:0000313" key="1">
    <source>
        <dbReference type="EMBL" id="CAF4433319.1"/>
    </source>
</evidence>
<protein>
    <submittedName>
        <fullName evidence="1">Uncharacterized protein</fullName>
    </submittedName>
</protein>
<feature type="non-terminal residue" evidence="1">
    <location>
        <position position="1"/>
    </location>
</feature>
<comment type="caution">
    <text evidence="1">The sequence shown here is derived from an EMBL/GenBank/DDBJ whole genome shotgun (WGS) entry which is preliminary data.</text>
</comment>
<dbReference type="Proteomes" id="UP000663844">
    <property type="component" value="Unassembled WGS sequence"/>
</dbReference>
<accession>A0A820RC05</accession>
<dbReference type="InterPro" id="IPR037171">
    <property type="entry name" value="NagB/RpiA_transferase-like"/>
</dbReference>
<dbReference type="EMBL" id="CAJOAZ010030483">
    <property type="protein sequence ID" value="CAF4433319.1"/>
    <property type="molecule type" value="Genomic_DNA"/>
</dbReference>
<reference evidence="1" key="1">
    <citation type="submission" date="2021-02" db="EMBL/GenBank/DDBJ databases">
        <authorList>
            <person name="Nowell W R."/>
        </authorList>
    </citation>
    <scope>NUCLEOTIDE SEQUENCE</scope>
</reference>
<gene>
    <name evidence="1" type="ORF">OXD698_LOCUS53366</name>
</gene>
<organism evidence="1 2">
    <name type="scientific">Adineta steineri</name>
    <dbReference type="NCBI Taxonomy" id="433720"/>
    <lineage>
        <taxon>Eukaryota</taxon>
        <taxon>Metazoa</taxon>
        <taxon>Spiralia</taxon>
        <taxon>Gnathifera</taxon>
        <taxon>Rotifera</taxon>
        <taxon>Eurotatoria</taxon>
        <taxon>Bdelloidea</taxon>
        <taxon>Adinetida</taxon>
        <taxon>Adinetidae</taxon>
        <taxon>Adineta</taxon>
    </lineage>
</organism>
<sequence>IISKEKIQMARIPVDVEIEIDRFCNNVKQSTYTRSVDLALATILILKKLIGESKWSNASELITMIRSQAHRLNEGQPVDSITFNITRYGI</sequence>
<name>A0A820RC05_9BILA</name>